<comment type="caution">
    <text evidence="2">The sequence shown here is derived from an EMBL/GenBank/DDBJ whole genome shotgun (WGS) entry which is preliminary data.</text>
</comment>
<keyword evidence="1" id="KW-0472">Membrane</keyword>
<keyword evidence="3" id="KW-1185">Reference proteome</keyword>
<evidence type="ECO:0000256" key="1">
    <source>
        <dbReference type="SAM" id="Phobius"/>
    </source>
</evidence>
<feature type="transmembrane region" description="Helical" evidence="1">
    <location>
        <begin position="15"/>
        <end position="31"/>
    </location>
</feature>
<reference evidence="2 3" key="1">
    <citation type="submission" date="2024-04" db="EMBL/GenBank/DDBJ databases">
        <title>Defined microbial consortia suppress multidrug-resistant proinflammatory Enterobacteriaceae via ecological control.</title>
        <authorList>
            <person name="Furuichi M."/>
            <person name="Kawaguchi T."/>
            <person name="Pust M."/>
            <person name="Yasuma K."/>
            <person name="Plichta D."/>
            <person name="Hasegawa N."/>
            <person name="Ohya T."/>
            <person name="Bhattarai S."/>
            <person name="Sasajima S."/>
            <person name="Aoto Y."/>
            <person name="Tuganbaev T."/>
            <person name="Yaginuma M."/>
            <person name="Ueda M."/>
            <person name="Okahashi N."/>
            <person name="Amafuji K."/>
            <person name="Kiridooshi Y."/>
            <person name="Sugita K."/>
            <person name="Strazar M."/>
            <person name="Skelly A."/>
            <person name="Suda W."/>
            <person name="Hattori M."/>
            <person name="Nakamoto N."/>
            <person name="Caballero S."/>
            <person name="Norman J."/>
            <person name="Olle B."/>
            <person name="Tanoue T."/>
            <person name="Arita M."/>
            <person name="Bucci V."/>
            <person name="Atarashi K."/>
            <person name="Xavier R."/>
            <person name="Honda K."/>
        </authorList>
    </citation>
    <scope>NUCLEOTIDE SEQUENCE [LARGE SCALE GENOMIC DNA]</scope>
    <source>
        <strain evidence="3">k04-0078-D8-1</strain>
    </source>
</reference>
<dbReference type="EMBL" id="BAABYW010000001">
    <property type="protein sequence ID" value="GAA6406629.1"/>
    <property type="molecule type" value="Genomic_DNA"/>
</dbReference>
<feature type="transmembrane region" description="Helical" evidence="1">
    <location>
        <begin position="43"/>
        <end position="62"/>
    </location>
</feature>
<keyword evidence="1" id="KW-0812">Transmembrane</keyword>
<evidence type="ECO:0000313" key="2">
    <source>
        <dbReference type="EMBL" id="GAA6406629.1"/>
    </source>
</evidence>
<sequence length="71" mass="8313">MCGGKKVMKSKRKRWYLLWFVGAVIWLTNFFDSFRKDGVDFVVSMQLLAAILFFAAGIVGHIRYKKHDKNQ</sequence>
<name>A0ABQ0B5A5_9FIRM</name>
<organism evidence="2 3">
    <name type="scientific">Blautia hominis</name>
    <dbReference type="NCBI Taxonomy" id="2025493"/>
    <lineage>
        <taxon>Bacteria</taxon>
        <taxon>Bacillati</taxon>
        <taxon>Bacillota</taxon>
        <taxon>Clostridia</taxon>
        <taxon>Lachnospirales</taxon>
        <taxon>Lachnospiraceae</taxon>
        <taxon>Blautia</taxon>
    </lineage>
</organism>
<evidence type="ECO:0000313" key="3">
    <source>
        <dbReference type="Proteomes" id="UP001600943"/>
    </source>
</evidence>
<dbReference type="Proteomes" id="UP001600943">
    <property type="component" value="Unassembled WGS sequence"/>
</dbReference>
<protein>
    <submittedName>
        <fullName evidence="2">Uncharacterized protein</fullName>
    </submittedName>
</protein>
<gene>
    <name evidence="2" type="ORF">K040078D81_07460</name>
</gene>
<keyword evidence="1" id="KW-1133">Transmembrane helix</keyword>
<proteinExistence type="predicted"/>
<accession>A0ABQ0B5A5</accession>